<dbReference type="Proteomes" id="UP000295367">
    <property type="component" value="Unassembled WGS sequence"/>
</dbReference>
<evidence type="ECO:0000313" key="3">
    <source>
        <dbReference type="Proteomes" id="UP000295367"/>
    </source>
</evidence>
<reference evidence="2 3" key="1">
    <citation type="submission" date="2019-03" db="EMBL/GenBank/DDBJ databases">
        <title>Genomic Encyclopedia of Type Strains, Phase IV (KMG-IV): sequencing the most valuable type-strain genomes for metagenomic binning, comparative biology and taxonomic classification.</title>
        <authorList>
            <person name="Goeker M."/>
        </authorList>
    </citation>
    <scope>NUCLEOTIDE SEQUENCE [LARGE SCALE GENOMIC DNA]</scope>
    <source>
        <strain evidence="2 3">DSM 100309</strain>
    </source>
</reference>
<dbReference type="EMBL" id="SMCO01000001">
    <property type="protein sequence ID" value="TCV90562.1"/>
    <property type="molecule type" value="Genomic_DNA"/>
</dbReference>
<organism evidence="2 3">
    <name type="scientific">Sulfurirhabdus autotrophica</name>
    <dbReference type="NCBI Taxonomy" id="1706046"/>
    <lineage>
        <taxon>Bacteria</taxon>
        <taxon>Pseudomonadati</taxon>
        <taxon>Pseudomonadota</taxon>
        <taxon>Betaproteobacteria</taxon>
        <taxon>Nitrosomonadales</taxon>
        <taxon>Sulfuricellaceae</taxon>
        <taxon>Sulfurirhabdus</taxon>
    </lineage>
</organism>
<evidence type="ECO:0000313" key="2">
    <source>
        <dbReference type="EMBL" id="TCV90562.1"/>
    </source>
</evidence>
<dbReference type="AlphaFoldDB" id="A0A4R3YF76"/>
<proteinExistence type="predicted"/>
<name>A0A4R3YF76_9PROT</name>
<feature type="region of interest" description="Disordered" evidence="1">
    <location>
        <begin position="1"/>
        <end position="36"/>
    </location>
</feature>
<evidence type="ECO:0000256" key="1">
    <source>
        <dbReference type="SAM" id="MobiDB-lite"/>
    </source>
</evidence>
<comment type="caution">
    <text evidence="2">The sequence shown here is derived from an EMBL/GenBank/DDBJ whole genome shotgun (WGS) entry which is preliminary data.</text>
</comment>
<accession>A0A4R3YF76</accession>
<gene>
    <name evidence="2" type="ORF">EDC63_101536</name>
</gene>
<protein>
    <submittedName>
        <fullName evidence="2">Uncharacterized protein</fullName>
    </submittedName>
</protein>
<sequence>MGKEQKSNKAAKKQAVLTPKEKKAVKKTKKETKNFA</sequence>
<keyword evidence="3" id="KW-1185">Reference proteome</keyword>